<organism evidence="1 2">
    <name type="scientific">Dunaliella salina</name>
    <name type="common">Green alga</name>
    <name type="synonym">Protococcus salinus</name>
    <dbReference type="NCBI Taxonomy" id="3046"/>
    <lineage>
        <taxon>Eukaryota</taxon>
        <taxon>Viridiplantae</taxon>
        <taxon>Chlorophyta</taxon>
        <taxon>core chlorophytes</taxon>
        <taxon>Chlorophyceae</taxon>
        <taxon>CS clade</taxon>
        <taxon>Chlamydomonadales</taxon>
        <taxon>Dunaliellaceae</taxon>
        <taxon>Dunaliella</taxon>
    </lineage>
</organism>
<protein>
    <recommendedName>
        <fullName evidence="3">Encoded protein</fullName>
    </recommendedName>
</protein>
<reference evidence="1" key="1">
    <citation type="submission" date="2017-08" db="EMBL/GenBank/DDBJ databases">
        <authorList>
            <person name="Polle J.E."/>
            <person name="Barry K."/>
            <person name="Cushman J."/>
            <person name="Schmutz J."/>
            <person name="Tran D."/>
            <person name="Hathwaick L.T."/>
            <person name="Yim W.C."/>
            <person name="Jenkins J."/>
            <person name="Mckie-Krisberg Z.M."/>
            <person name="Prochnik S."/>
            <person name="Lindquist E."/>
            <person name="Dockter R.B."/>
            <person name="Adam C."/>
            <person name="Molina H."/>
            <person name="Bunkerborg J."/>
            <person name="Jin E."/>
            <person name="Buchheim M."/>
            <person name="Magnuson J."/>
        </authorList>
    </citation>
    <scope>NUCLEOTIDE SEQUENCE</scope>
    <source>
        <strain evidence="1">CCAP 19/18</strain>
    </source>
</reference>
<gene>
    <name evidence="1" type="ORF">DUNSADRAFT_7674</name>
</gene>
<evidence type="ECO:0008006" key="3">
    <source>
        <dbReference type="Google" id="ProtNLM"/>
    </source>
</evidence>
<accession>A0ABQ7H668</accession>
<comment type="caution">
    <text evidence="1">The sequence shown here is derived from an EMBL/GenBank/DDBJ whole genome shotgun (WGS) entry which is preliminary data.</text>
</comment>
<sequence>MIKVIHVTCLPPGTFDLSHGPIRQFVVHAHHSTDGRGWKNSTRMHRNIYTIITTKFPPVPFHPEPLDIKRGSKTIKPDVSITEDVVVRNYPCEFKALLPVEHISDVHIRAG</sequence>
<proteinExistence type="predicted"/>
<evidence type="ECO:0000313" key="2">
    <source>
        <dbReference type="Proteomes" id="UP000815325"/>
    </source>
</evidence>
<keyword evidence="2" id="KW-1185">Reference proteome</keyword>
<dbReference type="Proteomes" id="UP000815325">
    <property type="component" value="Unassembled WGS sequence"/>
</dbReference>
<dbReference type="EMBL" id="MU069463">
    <property type="protein sequence ID" value="KAF5842360.1"/>
    <property type="molecule type" value="Genomic_DNA"/>
</dbReference>
<evidence type="ECO:0000313" key="1">
    <source>
        <dbReference type="EMBL" id="KAF5842360.1"/>
    </source>
</evidence>
<name>A0ABQ7H668_DUNSA</name>